<keyword evidence="10" id="KW-1185">Reference proteome</keyword>
<dbReference type="Pfam" id="PF12911">
    <property type="entry name" value="OppC_N"/>
    <property type="match status" value="1"/>
</dbReference>
<feature type="transmembrane region" description="Helical" evidence="7">
    <location>
        <begin position="25"/>
        <end position="46"/>
    </location>
</feature>
<evidence type="ECO:0000256" key="6">
    <source>
        <dbReference type="ARBA" id="ARBA00023136"/>
    </source>
</evidence>
<dbReference type="PANTHER" id="PTHR43386">
    <property type="entry name" value="OLIGOPEPTIDE TRANSPORT SYSTEM PERMEASE PROTEIN APPC"/>
    <property type="match status" value="1"/>
</dbReference>
<dbReference type="EMBL" id="JACHOT010000002">
    <property type="protein sequence ID" value="MBB4650784.1"/>
    <property type="molecule type" value="Genomic_DNA"/>
</dbReference>
<comment type="subcellular location">
    <subcellularLocation>
        <location evidence="1 7">Cell membrane</location>
        <topology evidence="1 7">Multi-pass membrane protein</topology>
    </subcellularLocation>
</comment>
<proteinExistence type="inferred from homology"/>
<dbReference type="Proteomes" id="UP000539538">
    <property type="component" value="Unassembled WGS sequence"/>
</dbReference>
<evidence type="ECO:0000256" key="3">
    <source>
        <dbReference type="ARBA" id="ARBA00022475"/>
    </source>
</evidence>
<accession>A0ABR6L1W6</accession>
<reference evidence="9 10" key="1">
    <citation type="submission" date="2020-08" db="EMBL/GenBank/DDBJ databases">
        <title>Genomic Encyclopedia of Type Strains, Phase IV (KMG-IV): sequencing the most valuable type-strain genomes for metagenomic binning, comparative biology and taxonomic classification.</title>
        <authorList>
            <person name="Goeker M."/>
        </authorList>
    </citation>
    <scope>NUCLEOTIDE SEQUENCE [LARGE SCALE GENOMIC DNA]</scope>
    <source>
        <strain evidence="9 10">DSM 7050</strain>
    </source>
</reference>
<dbReference type="InterPro" id="IPR025966">
    <property type="entry name" value="OppC_N"/>
</dbReference>
<feature type="transmembrane region" description="Helical" evidence="7">
    <location>
        <begin position="132"/>
        <end position="155"/>
    </location>
</feature>
<dbReference type="RefSeq" id="WP_183262781.1">
    <property type="nucleotide sequence ID" value="NZ_BAAAVZ010000002.1"/>
</dbReference>
<dbReference type="CDD" id="cd06261">
    <property type="entry name" value="TM_PBP2"/>
    <property type="match status" value="1"/>
</dbReference>
<evidence type="ECO:0000256" key="4">
    <source>
        <dbReference type="ARBA" id="ARBA00022692"/>
    </source>
</evidence>
<dbReference type="Gene3D" id="1.10.3720.10">
    <property type="entry name" value="MetI-like"/>
    <property type="match status" value="1"/>
</dbReference>
<organism evidence="9 10">
    <name type="scientific">Aminobacter niigataensis</name>
    <dbReference type="NCBI Taxonomy" id="83265"/>
    <lineage>
        <taxon>Bacteria</taxon>
        <taxon>Pseudomonadati</taxon>
        <taxon>Pseudomonadota</taxon>
        <taxon>Alphaproteobacteria</taxon>
        <taxon>Hyphomicrobiales</taxon>
        <taxon>Phyllobacteriaceae</taxon>
        <taxon>Aminobacter</taxon>
    </lineage>
</organism>
<evidence type="ECO:0000256" key="2">
    <source>
        <dbReference type="ARBA" id="ARBA00022448"/>
    </source>
</evidence>
<dbReference type="SUPFAM" id="SSF161098">
    <property type="entry name" value="MetI-like"/>
    <property type="match status" value="1"/>
</dbReference>
<evidence type="ECO:0000313" key="10">
    <source>
        <dbReference type="Proteomes" id="UP000539538"/>
    </source>
</evidence>
<dbReference type="InterPro" id="IPR000515">
    <property type="entry name" value="MetI-like"/>
</dbReference>
<comment type="similarity">
    <text evidence="7">Belongs to the binding-protein-dependent transport system permease family.</text>
</comment>
<keyword evidence="2 7" id="KW-0813">Transport</keyword>
<dbReference type="Pfam" id="PF00528">
    <property type="entry name" value="BPD_transp_1"/>
    <property type="match status" value="1"/>
</dbReference>
<name>A0ABR6L1W6_9HYPH</name>
<feature type="domain" description="ABC transmembrane type-1" evidence="8">
    <location>
        <begin position="88"/>
        <end position="272"/>
    </location>
</feature>
<evidence type="ECO:0000256" key="5">
    <source>
        <dbReference type="ARBA" id="ARBA00022989"/>
    </source>
</evidence>
<comment type="caution">
    <text evidence="9">The sequence shown here is derived from an EMBL/GenBank/DDBJ whole genome shotgun (WGS) entry which is preliminary data.</text>
</comment>
<dbReference type="InterPro" id="IPR035906">
    <property type="entry name" value="MetI-like_sf"/>
</dbReference>
<dbReference type="PROSITE" id="PS50928">
    <property type="entry name" value="ABC_TM1"/>
    <property type="match status" value="1"/>
</dbReference>
<keyword evidence="6 7" id="KW-0472">Membrane</keyword>
<evidence type="ECO:0000256" key="7">
    <source>
        <dbReference type="RuleBase" id="RU363032"/>
    </source>
</evidence>
<evidence type="ECO:0000313" key="9">
    <source>
        <dbReference type="EMBL" id="MBB4650784.1"/>
    </source>
</evidence>
<evidence type="ECO:0000259" key="8">
    <source>
        <dbReference type="PROSITE" id="PS50928"/>
    </source>
</evidence>
<evidence type="ECO:0000256" key="1">
    <source>
        <dbReference type="ARBA" id="ARBA00004651"/>
    </source>
</evidence>
<dbReference type="InterPro" id="IPR050366">
    <property type="entry name" value="BP-dependent_transpt_permease"/>
</dbReference>
<feature type="transmembrane region" description="Helical" evidence="7">
    <location>
        <begin position="88"/>
        <end position="112"/>
    </location>
</feature>
<protein>
    <submittedName>
        <fullName evidence="9">Peptide/nickel transport system permease protein</fullName>
    </submittedName>
</protein>
<feature type="transmembrane region" description="Helical" evidence="7">
    <location>
        <begin position="250"/>
        <end position="272"/>
    </location>
</feature>
<keyword evidence="5 7" id="KW-1133">Transmembrane helix</keyword>
<dbReference type="PANTHER" id="PTHR43386:SF6">
    <property type="entry name" value="ABC TRANSPORTER PERMEASE PROTEIN"/>
    <property type="match status" value="1"/>
</dbReference>
<sequence length="287" mass="30475">MTNAAQLAPPVRAGIPRFLRRHPTMIAGGTVLAAIALAALLAPFFAGDPATMMPSERLQSPSARYWLGTDHLGRDVFARVVHGARVSLAVGIVVAVSSIAIGVVIGMIAGYFRKADPVIMRVMDALMAIPAILLAIALVAVMRASVGVVMLAIVIPEIPRVVRLVRSVVLSVREAPYVEAAQVGGTRLPVILVRHILPSTVPPLIVQATYICASAIIVESTLSFLGAGVPPETPTWGSMIAQSRMYLPRAPWTVFAPGFALALVVLSVNMLGDGLRDLLDPRMSRRM</sequence>
<keyword evidence="3" id="KW-1003">Cell membrane</keyword>
<keyword evidence="4 7" id="KW-0812">Transmembrane</keyword>
<gene>
    <name evidence="9" type="ORF">GGQ99_002539</name>
</gene>